<evidence type="ECO:0008006" key="4">
    <source>
        <dbReference type="Google" id="ProtNLM"/>
    </source>
</evidence>
<proteinExistence type="predicted"/>
<organism evidence="2 3">
    <name type="scientific">Bionectria ochroleuca</name>
    <name type="common">Gliocladium roseum</name>
    <dbReference type="NCBI Taxonomy" id="29856"/>
    <lineage>
        <taxon>Eukaryota</taxon>
        <taxon>Fungi</taxon>
        <taxon>Dikarya</taxon>
        <taxon>Ascomycota</taxon>
        <taxon>Pezizomycotina</taxon>
        <taxon>Sordariomycetes</taxon>
        <taxon>Hypocreomycetidae</taxon>
        <taxon>Hypocreales</taxon>
        <taxon>Bionectriaceae</taxon>
        <taxon>Clonostachys</taxon>
    </lineage>
</organism>
<dbReference type="Proteomes" id="UP000766486">
    <property type="component" value="Unassembled WGS sequence"/>
</dbReference>
<sequence length="470" mass="53195">MGGEDELPRTRSDWARNMKEWRHLAPGISPYEVSLDGVTRLDSASKLEHKDYLLLRVLSYPDNRKPTPVLLFGSAIGSELEKDCRQYLEKQPWWSAVQSREPDPNDWGVMAPWKTSQLEIAVRSDVLRYSPREYDLENLFAYKVTIEPASGPPDLTPEPERRPRSAATAGQDARRSRLAESSQTANEHGFDTEPDAPRRTTPYAPSINSVSSETHLLTKRPPDEAVVNKSVCELLQGITMNHPAVKGKYKWSIFRKTFHVLQIREKVEKVMTSQTDGCLQIVRDNFLLEDFPTLSIIEAKPIRRKSKLNAISRQEGAEMAAWISTEPFRGLLPVPESSPSRCGLKRRVLISQDFDEICITVAEYDDAYIEYITHGFESAEMNSTQSSPTARIQSRRNEQTQKRPQEGEREREQMGKKQKGDGEDDFESQYEDDAEEDGEGDMCDDSTSDGDDEDDGDGDDDGDDDGNDSH</sequence>
<feature type="compositionally biased region" description="Polar residues" evidence="1">
    <location>
        <begin position="380"/>
        <end position="392"/>
    </location>
</feature>
<name>A0ABY6UPW4_BIOOC</name>
<comment type="caution">
    <text evidence="2">The sequence shown here is derived from an EMBL/GenBank/DDBJ whole genome shotgun (WGS) entry which is preliminary data.</text>
</comment>
<reference evidence="2 3" key="1">
    <citation type="submission" date="2019-06" db="EMBL/GenBank/DDBJ databases">
        <authorList>
            <person name="Broberg M."/>
        </authorList>
    </citation>
    <scope>NUCLEOTIDE SEQUENCE [LARGE SCALE GENOMIC DNA]</scope>
</reference>
<evidence type="ECO:0000313" key="3">
    <source>
        <dbReference type="Proteomes" id="UP000766486"/>
    </source>
</evidence>
<feature type="compositionally biased region" description="Polar residues" evidence="1">
    <location>
        <begin position="206"/>
        <end position="215"/>
    </location>
</feature>
<gene>
    <name evidence="2" type="ORF">CLO192961_LOCUS328940</name>
</gene>
<feature type="region of interest" description="Disordered" evidence="1">
    <location>
        <begin position="147"/>
        <end position="221"/>
    </location>
</feature>
<feature type="compositionally biased region" description="Basic and acidic residues" evidence="1">
    <location>
        <begin position="188"/>
        <end position="198"/>
    </location>
</feature>
<evidence type="ECO:0000313" key="2">
    <source>
        <dbReference type="EMBL" id="VUC32694.1"/>
    </source>
</evidence>
<dbReference type="EMBL" id="CABFNS010000851">
    <property type="protein sequence ID" value="VUC32694.1"/>
    <property type="molecule type" value="Genomic_DNA"/>
</dbReference>
<keyword evidence="3" id="KW-1185">Reference proteome</keyword>
<accession>A0ABY6UPW4</accession>
<protein>
    <recommendedName>
        <fullName evidence="4">Histone chaperone RTT106/FACT complex subunit SPT16-like middle domain-containing protein</fullName>
    </recommendedName>
</protein>
<evidence type="ECO:0000256" key="1">
    <source>
        <dbReference type="SAM" id="MobiDB-lite"/>
    </source>
</evidence>
<feature type="compositionally biased region" description="Acidic residues" evidence="1">
    <location>
        <begin position="422"/>
        <end position="470"/>
    </location>
</feature>
<feature type="region of interest" description="Disordered" evidence="1">
    <location>
        <begin position="380"/>
        <end position="470"/>
    </location>
</feature>
<feature type="compositionally biased region" description="Basic and acidic residues" evidence="1">
    <location>
        <begin position="395"/>
        <end position="421"/>
    </location>
</feature>